<accession>A0AA40CB41</accession>
<sequence>MFLSPAYRGQLDRFIFYPRFQINFTTVDLHVNDNYFEWASVTGSRIGRFSHEDHGDPYPNRNPRCLQAQQRKTRHLPCQHSRPRRPRPLGPSSVRARPALISLSSNNLSYARLGAQLHWWEAYPVPKIAPAPYNNPKEWGIVPAWGYARVLESRIPSIPVGAILWGFWPTGSHAVDVQLQPLEPAGHWREVSPQRSQLMSLYNGYIVHPADRLDADEARPVVAGLTALARPLFEAGHLLNYIFSKPGTHPYGFNGPWSAEDADLSTTAVVSLSAGTKTARSFAWEMARNRDAAADGPRALLQVTSVPDTLVASPPPTPEFEDAGGAKTLPPTRSVLYSGLRSGVEWVLESRPTRVVLLDFGVKPAVLLSAVDAIKTTAAAADTEGVAVPQVTIIAIGGESKVYSDAEMKVYASSIEALGKIPMNASDVRDRAIDALGPDDYFERLNEAWGRCVTEKGLGELELLWFRGVEGEKGVDGAWQALCERRLAANAGIVVRLDQE</sequence>
<evidence type="ECO:0000313" key="3">
    <source>
        <dbReference type="Proteomes" id="UP001174934"/>
    </source>
</evidence>
<feature type="compositionally biased region" description="Basic residues" evidence="1">
    <location>
        <begin position="71"/>
        <end position="87"/>
    </location>
</feature>
<organism evidence="2 3">
    <name type="scientific">Bombardia bombarda</name>
    <dbReference type="NCBI Taxonomy" id="252184"/>
    <lineage>
        <taxon>Eukaryota</taxon>
        <taxon>Fungi</taxon>
        <taxon>Dikarya</taxon>
        <taxon>Ascomycota</taxon>
        <taxon>Pezizomycotina</taxon>
        <taxon>Sordariomycetes</taxon>
        <taxon>Sordariomycetidae</taxon>
        <taxon>Sordariales</taxon>
        <taxon>Lasiosphaeriaceae</taxon>
        <taxon>Bombardia</taxon>
    </lineage>
</organism>
<gene>
    <name evidence="2" type="ORF">B0T17DRAFT_507326</name>
</gene>
<dbReference type="AlphaFoldDB" id="A0AA40CB41"/>
<comment type="caution">
    <text evidence="2">The sequence shown here is derived from an EMBL/GenBank/DDBJ whole genome shotgun (WGS) entry which is preliminary data.</text>
</comment>
<dbReference type="InterPro" id="IPR021276">
    <property type="entry name" value="DUF2855"/>
</dbReference>
<keyword evidence="3" id="KW-1185">Reference proteome</keyword>
<dbReference type="Proteomes" id="UP001174934">
    <property type="component" value="Unassembled WGS sequence"/>
</dbReference>
<dbReference type="Pfam" id="PF11017">
    <property type="entry name" value="DUF2855"/>
    <property type="match status" value="1"/>
</dbReference>
<protein>
    <submittedName>
        <fullName evidence="2">Uncharacterized protein</fullName>
    </submittedName>
</protein>
<evidence type="ECO:0000256" key="1">
    <source>
        <dbReference type="SAM" id="MobiDB-lite"/>
    </source>
</evidence>
<feature type="region of interest" description="Disordered" evidence="1">
    <location>
        <begin position="70"/>
        <end position="94"/>
    </location>
</feature>
<dbReference type="EMBL" id="JAULSR010000002">
    <property type="protein sequence ID" value="KAK0630893.1"/>
    <property type="molecule type" value="Genomic_DNA"/>
</dbReference>
<proteinExistence type="predicted"/>
<evidence type="ECO:0000313" key="2">
    <source>
        <dbReference type="EMBL" id="KAK0630893.1"/>
    </source>
</evidence>
<name>A0AA40CB41_9PEZI</name>
<reference evidence="2" key="1">
    <citation type="submission" date="2023-06" db="EMBL/GenBank/DDBJ databases">
        <title>Genome-scale phylogeny and comparative genomics of the fungal order Sordariales.</title>
        <authorList>
            <consortium name="Lawrence Berkeley National Laboratory"/>
            <person name="Hensen N."/>
            <person name="Bonometti L."/>
            <person name="Westerberg I."/>
            <person name="Brannstrom I.O."/>
            <person name="Guillou S."/>
            <person name="Cros-Aarteil S."/>
            <person name="Calhoun S."/>
            <person name="Haridas S."/>
            <person name="Kuo A."/>
            <person name="Mondo S."/>
            <person name="Pangilinan J."/>
            <person name="Riley R."/>
            <person name="LaButti K."/>
            <person name="Andreopoulos B."/>
            <person name="Lipzen A."/>
            <person name="Chen C."/>
            <person name="Yanf M."/>
            <person name="Daum C."/>
            <person name="Ng V."/>
            <person name="Clum A."/>
            <person name="Steindorff A."/>
            <person name="Ohm R."/>
            <person name="Martin F."/>
            <person name="Silar P."/>
            <person name="Natvig D."/>
            <person name="Lalanne C."/>
            <person name="Gautier V."/>
            <person name="Ament-velasquez S.L."/>
            <person name="Kruys A."/>
            <person name="Hutchinson M.I."/>
            <person name="Powell A.J."/>
            <person name="Barry K."/>
            <person name="Miller A.N."/>
            <person name="Grigoriev I.V."/>
            <person name="Debuchy R."/>
            <person name="Gladieux P."/>
            <person name="Thoren M.H."/>
            <person name="Johannesson H."/>
        </authorList>
    </citation>
    <scope>NUCLEOTIDE SEQUENCE</scope>
    <source>
        <strain evidence="2">SMH3391-2</strain>
    </source>
</reference>